<evidence type="ECO:0000259" key="2">
    <source>
        <dbReference type="Pfam" id="PF01458"/>
    </source>
</evidence>
<comment type="caution">
    <text evidence="4">The sequence shown here is derived from an EMBL/GenBank/DDBJ whole genome shotgun (WGS) entry which is preliminary data.</text>
</comment>
<accession>A0ABR4XNC4</accession>
<evidence type="ECO:0008006" key="6">
    <source>
        <dbReference type="Google" id="ProtNLM"/>
    </source>
</evidence>
<name>A0ABR4XNC4_9PORP</name>
<proteinExistence type="inferred from homology"/>
<dbReference type="InterPro" id="IPR037284">
    <property type="entry name" value="SUF_FeS_clus_asmbl_SufBD_sf"/>
</dbReference>
<feature type="domain" description="SUF system FeS cluster assembly SufBD core" evidence="2">
    <location>
        <begin position="192"/>
        <end position="419"/>
    </location>
</feature>
<reference evidence="4 5" key="1">
    <citation type="submission" date="2014-08" db="EMBL/GenBank/DDBJ databases">
        <title>Porphyromonas canoris strain:OH2762 Genome sequencing.</title>
        <authorList>
            <person name="Wallis C."/>
            <person name="Deusch O."/>
            <person name="O'Flynn C."/>
            <person name="Davis I."/>
            <person name="Jospin G."/>
            <person name="Darling A.E."/>
            <person name="Coil D.A."/>
            <person name="Alexiev A."/>
            <person name="Horsfall A."/>
            <person name="Kirkwood N."/>
            <person name="Harris S."/>
            <person name="Eisen J.A."/>
        </authorList>
    </citation>
    <scope>NUCLEOTIDE SEQUENCE [LARGE SCALE GENOMIC DNA]</scope>
    <source>
        <strain evidence="5">COT-108 OH2762</strain>
    </source>
</reference>
<dbReference type="InterPro" id="IPR055346">
    <property type="entry name" value="Fe-S_cluster_assembly_SufBD"/>
</dbReference>
<organism evidence="4 5">
    <name type="scientific">Porphyromonas canoris</name>
    <dbReference type="NCBI Taxonomy" id="36875"/>
    <lineage>
        <taxon>Bacteria</taxon>
        <taxon>Pseudomonadati</taxon>
        <taxon>Bacteroidota</taxon>
        <taxon>Bacteroidia</taxon>
        <taxon>Bacteroidales</taxon>
        <taxon>Porphyromonadaceae</taxon>
        <taxon>Porphyromonas</taxon>
    </lineage>
</organism>
<dbReference type="InterPro" id="IPR045595">
    <property type="entry name" value="SufBD_N"/>
</dbReference>
<evidence type="ECO:0000256" key="1">
    <source>
        <dbReference type="ARBA" id="ARBA00043967"/>
    </source>
</evidence>
<feature type="domain" description="SUF system FeS cluster assembly SufBD N-terminal" evidence="3">
    <location>
        <begin position="7"/>
        <end position="183"/>
    </location>
</feature>
<dbReference type="Pfam" id="PF01458">
    <property type="entry name" value="SUFBD_core"/>
    <property type="match status" value="1"/>
</dbReference>
<evidence type="ECO:0000313" key="5">
    <source>
        <dbReference type="Proteomes" id="UP000030101"/>
    </source>
</evidence>
<comment type="similarity">
    <text evidence="1">Belongs to the iron-sulfur cluster assembly SufBD family.</text>
</comment>
<dbReference type="InterPro" id="IPR011542">
    <property type="entry name" value="SUF_FeS_clus_asmbl_SufD"/>
</dbReference>
<dbReference type="EMBL" id="JQZV01000003">
    <property type="protein sequence ID" value="KGN93454.1"/>
    <property type="molecule type" value="Genomic_DNA"/>
</dbReference>
<gene>
    <name evidence="4" type="ORF">HQ43_02145</name>
</gene>
<dbReference type="Proteomes" id="UP000030101">
    <property type="component" value="Unassembled WGS sequence"/>
</dbReference>
<keyword evidence="5" id="KW-1185">Reference proteome</keyword>
<dbReference type="SUPFAM" id="SSF101960">
    <property type="entry name" value="Stabilizer of iron transporter SufD"/>
    <property type="match status" value="1"/>
</dbReference>
<dbReference type="PANTHER" id="PTHR43575">
    <property type="entry name" value="PROTEIN ABCI7, CHLOROPLASTIC"/>
    <property type="match status" value="1"/>
</dbReference>
<dbReference type="InterPro" id="IPR000825">
    <property type="entry name" value="SUF_FeS_clus_asmbl_SufBD_core"/>
</dbReference>
<dbReference type="PANTHER" id="PTHR43575:SF1">
    <property type="entry name" value="PROTEIN ABCI7, CHLOROPLASTIC"/>
    <property type="match status" value="1"/>
</dbReference>
<sequence length="459" mass="52070">MEDRYVAQYIDFYRKYKDLCNSNSPGVMNLRREEALNILEQYGLPKSLSEDYKRFDVQAILEKDWGIKLSTLKNKENPYCSCRCSMGEIAPLRFYMHDDEVYSIPQEDRATPDGSYTEALKKGVFIGSIVEFAEKHPDILQKYYGKIADMERNTLAALNTLFAKDVFVVHIPESVELEQTIQLIMLSGGYKNALISSRVLVIVEDKAKASLLICDHSVADSSSVNNTLLEVYVGNSASFTLYDMEETHEDHIRISNAHYHLAANATAKVCPLTLTNGKTRNNIYGYIEGEHSSFTAAGLVVLDGSKRADNYVWVNHSVPHCHSDQLFKYTMDDTAVGSFTGRIYVAKDAQKTQAYQNNRGLNLSGKATMYSKPQLEIYADDVKCSHGMTVGQIDDGAIFYMRQRGIPYWEAKMLLTIAFMADVLEYIDLEPLREKLQDVLEQRYRGGNSFCHNRKSLLQ</sequence>
<dbReference type="NCBIfam" id="TIGR01981">
    <property type="entry name" value="sufD"/>
    <property type="match status" value="1"/>
</dbReference>
<protein>
    <recommendedName>
        <fullName evidence="6">Fe-S cluster assembly protein SufD</fullName>
    </recommendedName>
</protein>
<dbReference type="Pfam" id="PF19295">
    <property type="entry name" value="SufBD_N"/>
    <property type="match status" value="1"/>
</dbReference>
<evidence type="ECO:0000313" key="4">
    <source>
        <dbReference type="EMBL" id="KGN93454.1"/>
    </source>
</evidence>
<evidence type="ECO:0000259" key="3">
    <source>
        <dbReference type="Pfam" id="PF19295"/>
    </source>
</evidence>